<dbReference type="EMBL" id="CAJVPV010013851">
    <property type="protein sequence ID" value="CAG8680729.1"/>
    <property type="molecule type" value="Genomic_DNA"/>
</dbReference>
<dbReference type="Proteomes" id="UP000789342">
    <property type="component" value="Unassembled WGS sequence"/>
</dbReference>
<protein>
    <submittedName>
        <fullName evidence="2">10595_t:CDS:1</fullName>
    </submittedName>
</protein>
<reference evidence="2" key="1">
    <citation type="submission" date="2021-06" db="EMBL/GenBank/DDBJ databases">
        <authorList>
            <person name="Kallberg Y."/>
            <person name="Tangrot J."/>
            <person name="Rosling A."/>
        </authorList>
    </citation>
    <scope>NUCLEOTIDE SEQUENCE</scope>
    <source>
        <strain evidence="2">CL551</strain>
    </source>
</reference>
<gene>
    <name evidence="2" type="ORF">AMORRO_LOCUS11232</name>
</gene>
<evidence type="ECO:0000313" key="3">
    <source>
        <dbReference type="Proteomes" id="UP000789342"/>
    </source>
</evidence>
<evidence type="ECO:0000256" key="1">
    <source>
        <dbReference type="SAM" id="Coils"/>
    </source>
</evidence>
<organism evidence="2 3">
    <name type="scientific">Acaulospora morrowiae</name>
    <dbReference type="NCBI Taxonomy" id="94023"/>
    <lineage>
        <taxon>Eukaryota</taxon>
        <taxon>Fungi</taxon>
        <taxon>Fungi incertae sedis</taxon>
        <taxon>Mucoromycota</taxon>
        <taxon>Glomeromycotina</taxon>
        <taxon>Glomeromycetes</taxon>
        <taxon>Diversisporales</taxon>
        <taxon>Acaulosporaceae</taxon>
        <taxon>Acaulospora</taxon>
    </lineage>
</organism>
<dbReference type="AlphaFoldDB" id="A0A9N9EJZ9"/>
<evidence type="ECO:0000313" key="2">
    <source>
        <dbReference type="EMBL" id="CAG8680729.1"/>
    </source>
</evidence>
<keyword evidence="3" id="KW-1185">Reference proteome</keyword>
<keyword evidence="1" id="KW-0175">Coiled coil</keyword>
<dbReference type="OrthoDB" id="2432705at2759"/>
<proteinExistence type="predicted"/>
<comment type="caution">
    <text evidence="2">The sequence shown here is derived from an EMBL/GenBank/DDBJ whole genome shotgun (WGS) entry which is preliminary data.</text>
</comment>
<feature type="non-terminal residue" evidence="2">
    <location>
        <position position="236"/>
    </location>
</feature>
<sequence length="236" mass="27793">MGNNTSSLKEAEMERELKMKMEQELKMKEMEFKNRQEVKASEVELRKVEMEIKEVELRKAEMEFKNRQELKAREMELRKAEMEIKSGQELKEKEMELNRQREIAELIIELKKTKSKYFSELTKSYMDIICEIIKQNSVLYDKANDSLNKMTNENLPESVKKTITDTYNRITNDIMSTTDLINYATKEANKLNIQDTEEYIKLINTLVDNGRLTSKDREKLLDAPYDPVIASGKPEN</sequence>
<accession>A0A9N9EJZ9</accession>
<name>A0A9N9EJZ9_9GLOM</name>
<feature type="coiled-coil region" evidence="1">
    <location>
        <begin position="11"/>
        <end position="85"/>
    </location>
</feature>